<comment type="similarity">
    <text evidence="10 11">Belongs to the TonB-dependent receptor family.</text>
</comment>
<dbReference type="SUPFAM" id="SSF56935">
    <property type="entry name" value="Porins"/>
    <property type="match status" value="1"/>
</dbReference>
<accession>A0A364XVQ4</accession>
<evidence type="ECO:0000256" key="7">
    <source>
        <dbReference type="ARBA" id="ARBA00023136"/>
    </source>
</evidence>
<comment type="caution">
    <text evidence="15">The sequence shown here is derived from an EMBL/GenBank/DDBJ whole genome shotgun (WGS) entry which is preliminary data.</text>
</comment>
<dbReference type="PANTHER" id="PTHR30069:SF29">
    <property type="entry name" value="HEMOGLOBIN AND HEMOGLOBIN-HAPTOGLOBIN-BINDING PROTEIN 1-RELATED"/>
    <property type="match status" value="1"/>
</dbReference>
<feature type="domain" description="TonB-dependent receptor-like beta-barrel" evidence="13">
    <location>
        <begin position="201"/>
        <end position="654"/>
    </location>
</feature>
<dbReference type="Gene3D" id="2.170.130.10">
    <property type="entry name" value="TonB-dependent receptor, plug domain"/>
    <property type="match status" value="1"/>
</dbReference>
<evidence type="ECO:0000256" key="2">
    <source>
        <dbReference type="ARBA" id="ARBA00022448"/>
    </source>
</evidence>
<dbReference type="Gene3D" id="2.40.170.20">
    <property type="entry name" value="TonB-dependent receptor, beta-barrel domain"/>
    <property type="match status" value="1"/>
</dbReference>
<dbReference type="InterPro" id="IPR039426">
    <property type="entry name" value="TonB-dep_rcpt-like"/>
</dbReference>
<keyword evidence="3 10" id="KW-1134">Transmembrane beta strand</keyword>
<keyword evidence="9 10" id="KW-0998">Cell outer membrane</keyword>
<dbReference type="InterPro" id="IPR012910">
    <property type="entry name" value="Plug_dom"/>
</dbReference>
<keyword evidence="2 10" id="KW-0813">Transport</keyword>
<sequence>MNIKRLLGIIALSGIASSGFAQTDVKGDSTDIYALSLEELMSITVVSSTKTEMSIQKAPSVIRLFTKEDIKQNGFQTLREVLDQVPGFEIQEYRAGHQLTWVRGVQSRYNNKVLLLIDGVPMRDSYYGNFNIDEMIPVEIIERVEIINGPGSVLYGTNSFSGVVSVTTKRQGKSISVDGGTFNSYSANAQFDYKGLFANANVFKTDGFSPDLNSDGKVRSHDQTATNQSFLASYEYKGLQLIGSYTNYEYPYKYRDAKGEYNFKRTPVYGAASYSLDLSDNASLKFRGFYNHFGFEIDKTKYVDATSTAVKELATEYLNSTLYGADVEFYHKSAKNEIVGGISLLNDHANDIRSVVTEEAGTSVNIEESMIANNKSSFTRSTVGLFLQDTYTLSKIFNLTTGIRYDILSNFDNQFNYRVGLTGSFTENWYGKLLYGTAYRIPAYREYLDAASYNDDLKPEHLKTLEVQFGYVSKKMDVNLTLYNNNYTDFISEVVVDSIQTPSEMRIIDDEVSFNFDSRSITGLELNAVLKPTSKLHFLVGLSYKLNATEKLGGFGLKDQTVYTSQEIDFSKRDLLFMSSFTGNFAVTYNFGNRARINFSGQYFSDRKTPGDYQSDVPAQVQDKTNADGFVRLNFYGSVNIYKGLSANVNVYNLFDQKNYSGPFGGQTEYDAQWTGRVVRAGLAYNF</sequence>
<evidence type="ECO:0000256" key="3">
    <source>
        <dbReference type="ARBA" id="ARBA00022452"/>
    </source>
</evidence>
<evidence type="ECO:0000256" key="10">
    <source>
        <dbReference type="PROSITE-ProRule" id="PRU01360"/>
    </source>
</evidence>
<feature type="signal peptide" evidence="12">
    <location>
        <begin position="1"/>
        <end position="21"/>
    </location>
</feature>
<evidence type="ECO:0000256" key="1">
    <source>
        <dbReference type="ARBA" id="ARBA00004571"/>
    </source>
</evidence>
<evidence type="ECO:0000259" key="14">
    <source>
        <dbReference type="Pfam" id="PF07715"/>
    </source>
</evidence>
<evidence type="ECO:0000256" key="4">
    <source>
        <dbReference type="ARBA" id="ARBA00022692"/>
    </source>
</evidence>
<dbReference type="InterPro" id="IPR036942">
    <property type="entry name" value="Beta-barrel_TonB_sf"/>
</dbReference>
<dbReference type="RefSeq" id="WP_112749608.1">
    <property type="nucleotide sequence ID" value="NZ_QMFY01000020.1"/>
</dbReference>
<keyword evidence="16" id="KW-1185">Reference proteome</keyword>
<dbReference type="Pfam" id="PF07715">
    <property type="entry name" value="Plug"/>
    <property type="match status" value="1"/>
</dbReference>
<dbReference type="GO" id="GO:0044718">
    <property type="term" value="P:siderophore transmembrane transport"/>
    <property type="evidence" value="ECO:0007669"/>
    <property type="project" value="TreeGrafter"/>
</dbReference>
<dbReference type="PANTHER" id="PTHR30069">
    <property type="entry name" value="TONB-DEPENDENT OUTER MEMBRANE RECEPTOR"/>
    <property type="match status" value="1"/>
</dbReference>
<dbReference type="EMBL" id="QMFY01000020">
    <property type="protein sequence ID" value="RAV98196.1"/>
    <property type="molecule type" value="Genomic_DNA"/>
</dbReference>
<dbReference type="GO" id="GO:0015344">
    <property type="term" value="F:siderophore uptake transmembrane transporter activity"/>
    <property type="evidence" value="ECO:0007669"/>
    <property type="project" value="TreeGrafter"/>
</dbReference>
<evidence type="ECO:0000256" key="11">
    <source>
        <dbReference type="RuleBase" id="RU003357"/>
    </source>
</evidence>
<feature type="chain" id="PRO_5016883804" description="TonB-dependent receptor" evidence="12">
    <location>
        <begin position="22"/>
        <end position="687"/>
    </location>
</feature>
<dbReference type="InterPro" id="IPR037066">
    <property type="entry name" value="Plug_dom_sf"/>
</dbReference>
<dbReference type="AlphaFoldDB" id="A0A364XVQ4"/>
<dbReference type="Proteomes" id="UP000251889">
    <property type="component" value="Unassembled WGS sequence"/>
</dbReference>
<dbReference type="GO" id="GO:0009279">
    <property type="term" value="C:cell outer membrane"/>
    <property type="evidence" value="ECO:0007669"/>
    <property type="project" value="UniProtKB-SubCell"/>
</dbReference>
<keyword evidence="5 12" id="KW-0732">Signal</keyword>
<gene>
    <name evidence="15" type="ORF">DQQ10_24640</name>
</gene>
<dbReference type="Pfam" id="PF00593">
    <property type="entry name" value="TonB_dep_Rec_b-barrel"/>
    <property type="match status" value="1"/>
</dbReference>
<organism evidence="15 16">
    <name type="scientific">Pseudochryseolinea flava</name>
    <dbReference type="NCBI Taxonomy" id="2059302"/>
    <lineage>
        <taxon>Bacteria</taxon>
        <taxon>Pseudomonadati</taxon>
        <taxon>Bacteroidota</taxon>
        <taxon>Cytophagia</taxon>
        <taxon>Cytophagales</taxon>
        <taxon>Fulvivirgaceae</taxon>
        <taxon>Pseudochryseolinea</taxon>
    </lineage>
</organism>
<keyword evidence="8" id="KW-0675">Receptor</keyword>
<evidence type="ECO:0000256" key="8">
    <source>
        <dbReference type="ARBA" id="ARBA00023170"/>
    </source>
</evidence>
<dbReference type="PROSITE" id="PS52016">
    <property type="entry name" value="TONB_DEPENDENT_REC_3"/>
    <property type="match status" value="1"/>
</dbReference>
<reference evidence="15 16" key="1">
    <citation type="submission" date="2018-06" db="EMBL/GenBank/DDBJ databases">
        <title>Chryseolinea flavus sp. nov., a member of the phylum Bacteroidetes isolated from soil.</title>
        <authorList>
            <person name="Li Y."/>
            <person name="Wang J."/>
        </authorList>
    </citation>
    <scope>NUCLEOTIDE SEQUENCE [LARGE SCALE GENOMIC DNA]</scope>
    <source>
        <strain evidence="15 16">SDU1-6</strain>
    </source>
</reference>
<keyword evidence="7 10" id="KW-0472">Membrane</keyword>
<evidence type="ECO:0000256" key="6">
    <source>
        <dbReference type="ARBA" id="ARBA00023077"/>
    </source>
</evidence>
<feature type="domain" description="TonB-dependent receptor plug" evidence="14">
    <location>
        <begin position="55"/>
        <end position="163"/>
    </location>
</feature>
<keyword evidence="4 10" id="KW-0812">Transmembrane</keyword>
<evidence type="ECO:0000256" key="9">
    <source>
        <dbReference type="ARBA" id="ARBA00023237"/>
    </source>
</evidence>
<dbReference type="InterPro" id="IPR000531">
    <property type="entry name" value="Beta-barrel_TonB"/>
</dbReference>
<comment type="subcellular location">
    <subcellularLocation>
        <location evidence="1 10">Cell outer membrane</location>
        <topology evidence="1 10">Multi-pass membrane protein</topology>
    </subcellularLocation>
</comment>
<evidence type="ECO:0000256" key="12">
    <source>
        <dbReference type="SAM" id="SignalP"/>
    </source>
</evidence>
<dbReference type="OrthoDB" id="9764669at2"/>
<name>A0A364XVQ4_9BACT</name>
<proteinExistence type="inferred from homology"/>
<protein>
    <recommendedName>
        <fullName evidence="17">TonB-dependent receptor</fullName>
    </recommendedName>
</protein>
<evidence type="ECO:0000256" key="5">
    <source>
        <dbReference type="ARBA" id="ARBA00022729"/>
    </source>
</evidence>
<evidence type="ECO:0000259" key="13">
    <source>
        <dbReference type="Pfam" id="PF00593"/>
    </source>
</evidence>
<evidence type="ECO:0000313" key="15">
    <source>
        <dbReference type="EMBL" id="RAV98196.1"/>
    </source>
</evidence>
<evidence type="ECO:0000313" key="16">
    <source>
        <dbReference type="Proteomes" id="UP000251889"/>
    </source>
</evidence>
<keyword evidence="6 11" id="KW-0798">TonB box</keyword>
<evidence type="ECO:0008006" key="17">
    <source>
        <dbReference type="Google" id="ProtNLM"/>
    </source>
</evidence>